<dbReference type="PANTHER" id="PTHR31669:SF236">
    <property type="entry name" value="PROTEIN FAR1-RELATED SEQUENCE"/>
    <property type="match status" value="1"/>
</dbReference>
<proteinExistence type="inferred from homology"/>
<gene>
    <name evidence="7" type="ORF">FRX31_013414</name>
</gene>
<keyword evidence="3 5" id="KW-0863">Zinc-finger</keyword>
<dbReference type="EMBL" id="JABWDY010015231">
    <property type="protein sequence ID" value="KAF5196999.1"/>
    <property type="molecule type" value="Genomic_DNA"/>
</dbReference>
<keyword evidence="5" id="KW-0539">Nucleus</keyword>
<feature type="domain" description="Zinc finger PMZ-type" evidence="6">
    <location>
        <begin position="2"/>
        <end position="25"/>
    </location>
</feature>
<dbReference type="SMART" id="SM00575">
    <property type="entry name" value="ZnF_PMZ"/>
    <property type="match status" value="1"/>
</dbReference>
<evidence type="ECO:0000256" key="1">
    <source>
        <dbReference type="ARBA" id="ARBA00005889"/>
    </source>
</evidence>
<evidence type="ECO:0000256" key="5">
    <source>
        <dbReference type="RuleBase" id="RU367018"/>
    </source>
</evidence>
<keyword evidence="8" id="KW-1185">Reference proteome</keyword>
<protein>
    <recommendedName>
        <fullName evidence="5">Protein FAR1-RELATED SEQUENCE</fullName>
    </recommendedName>
</protein>
<evidence type="ECO:0000256" key="3">
    <source>
        <dbReference type="ARBA" id="ARBA00022771"/>
    </source>
</evidence>
<keyword evidence="4 5" id="KW-0862">Zinc</keyword>
<dbReference type="AlphaFoldDB" id="A0A7J6WI05"/>
<name>A0A7J6WI05_THATH</name>
<dbReference type="GO" id="GO:0006355">
    <property type="term" value="P:regulation of DNA-templated transcription"/>
    <property type="evidence" value="ECO:0007669"/>
    <property type="project" value="UniProtKB-UniRule"/>
</dbReference>
<dbReference type="PANTHER" id="PTHR31669">
    <property type="entry name" value="PROTEIN FAR1-RELATED SEQUENCE 10-RELATED"/>
    <property type="match status" value="1"/>
</dbReference>
<dbReference type="InterPro" id="IPR031052">
    <property type="entry name" value="FHY3/FAR1"/>
</dbReference>
<dbReference type="InterPro" id="IPR007527">
    <property type="entry name" value="Znf_SWIM"/>
</dbReference>
<comment type="caution">
    <text evidence="7">The sequence shown here is derived from an EMBL/GenBank/DDBJ whole genome shotgun (WGS) entry which is preliminary data.</text>
</comment>
<evidence type="ECO:0000313" key="7">
    <source>
        <dbReference type="EMBL" id="KAF5196999.1"/>
    </source>
</evidence>
<dbReference type="Pfam" id="PF04434">
    <property type="entry name" value="SWIM"/>
    <property type="match status" value="1"/>
</dbReference>
<organism evidence="7 8">
    <name type="scientific">Thalictrum thalictroides</name>
    <name type="common">Rue-anemone</name>
    <name type="synonym">Anemone thalictroides</name>
    <dbReference type="NCBI Taxonomy" id="46969"/>
    <lineage>
        <taxon>Eukaryota</taxon>
        <taxon>Viridiplantae</taxon>
        <taxon>Streptophyta</taxon>
        <taxon>Embryophyta</taxon>
        <taxon>Tracheophyta</taxon>
        <taxon>Spermatophyta</taxon>
        <taxon>Magnoliopsida</taxon>
        <taxon>Ranunculales</taxon>
        <taxon>Ranunculaceae</taxon>
        <taxon>Thalictroideae</taxon>
        <taxon>Thalictrum</taxon>
    </lineage>
</organism>
<dbReference type="GO" id="GO:0005634">
    <property type="term" value="C:nucleus"/>
    <property type="evidence" value="ECO:0007669"/>
    <property type="project" value="UniProtKB-SubCell"/>
</dbReference>
<dbReference type="InterPro" id="IPR006564">
    <property type="entry name" value="Znf_PMZ"/>
</dbReference>
<comment type="function">
    <text evidence="5">Putative transcription activator involved in regulating light control of development.</text>
</comment>
<dbReference type="OrthoDB" id="1938913at2759"/>
<comment type="subcellular location">
    <subcellularLocation>
        <location evidence="5">Nucleus</location>
    </subcellularLocation>
</comment>
<evidence type="ECO:0000259" key="6">
    <source>
        <dbReference type="SMART" id="SM00575"/>
    </source>
</evidence>
<evidence type="ECO:0000256" key="4">
    <source>
        <dbReference type="ARBA" id="ARBA00022833"/>
    </source>
</evidence>
<dbReference type="GO" id="GO:0008270">
    <property type="term" value="F:zinc ion binding"/>
    <property type="evidence" value="ECO:0007669"/>
    <property type="project" value="UniProtKB-UniRule"/>
</dbReference>
<dbReference type="Proteomes" id="UP000554482">
    <property type="component" value="Unassembled WGS sequence"/>
</dbReference>
<evidence type="ECO:0000256" key="2">
    <source>
        <dbReference type="ARBA" id="ARBA00022723"/>
    </source>
</evidence>
<comment type="similarity">
    <text evidence="1 5">Belongs to the FHY3/FAR1 family.</text>
</comment>
<reference evidence="7 8" key="1">
    <citation type="submission" date="2020-06" db="EMBL/GenBank/DDBJ databases">
        <title>Transcriptomic and genomic resources for Thalictrum thalictroides and T. hernandezii: Facilitating candidate gene discovery in an emerging model plant lineage.</title>
        <authorList>
            <person name="Arias T."/>
            <person name="Riano-Pachon D.M."/>
            <person name="Di Stilio V.S."/>
        </authorList>
    </citation>
    <scope>NUCLEOTIDE SEQUENCE [LARGE SCALE GENOMIC DNA]</scope>
    <source>
        <strain evidence="8">cv. WT478/WT964</strain>
        <tissue evidence="7">Leaves</tissue>
    </source>
</reference>
<evidence type="ECO:0000313" key="8">
    <source>
        <dbReference type="Proteomes" id="UP000554482"/>
    </source>
</evidence>
<keyword evidence="2 5" id="KW-0479">Metal-binding</keyword>
<accession>A0A7J6WI05</accession>
<sequence>MCGFFNFKGYLCRHALSVLNYNGVEEIPAQYIVARWRNDFKHTRLLNDSTNSGDVNRKDQWYDRLYRCAAQIVEEGAISLEHYKVALQALEESLNKVCLAEEIESRMTLTPTLQSSVNVHCKDI</sequence>